<dbReference type="PROSITE" id="PS50883">
    <property type="entry name" value="EAL"/>
    <property type="match status" value="1"/>
</dbReference>
<keyword evidence="3" id="KW-0597">Phosphoprotein</keyword>
<evidence type="ECO:0000259" key="4">
    <source>
        <dbReference type="PROSITE" id="PS50110"/>
    </source>
</evidence>
<feature type="modified residue" description="4-aspartylphosphate" evidence="3">
    <location>
        <position position="60"/>
    </location>
</feature>
<dbReference type="InterPro" id="IPR000160">
    <property type="entry name" value="GGDEF_dom"/>
</dbReference>
<name>A0A437QCQ9_9GAMM</name>
<dbReference type="EMBL" id="SACQ01000001">
    <property type="protein sequence ID" value="RVU32327.1"/>
    <property type="molecule type" value="Genomic_DNA"/>
</dbReference>
<dbReference type="InterPro" id="IPR035919">
    <property type="entry name" value="EAL_sf"/>
</dbReference>
<evidence type="ECO:0000256" key="3">
    <source>
        <dbReference type="PROSITE-ProRule" id="PRU00169"/>
    </source>
</evidence>
<dbReference type="SMART" id="SM00052">
    <property type="entry name" value="EAL"/>
    <property type="match status" value="1"/>
</dbReference>
<keyword evidence="2" id="KW-0973">c-di-GMP</keyword>
<dbReference type="CDD" id="cd17569">
    <property type="entry name" value="REC_HupR-like"/>
    <property type="match status" value="1"/>
</dbReference>
<dbReference type="Gene3D" id="3.30.70.270">
    <property type="match status" value="1"/>
</dbReference>
<dbReference type="CDD" id="cd01949">
    <property type="entry name" value="GGDEF"/>
    <property type="match status" value="1"/>
</dbReference>
<sequence>MLLRSNSMQKKLLLVDDEVAILKALRRLFKRAGFAVQIAESGKEALALMEHEDFHVVMTDFRMPHMTGGELVAEVQARFPDTVCMILSGYADLQSVLLALNSGAVYKFLEKPWDDAALVEEVEQAYLHWEDLQKRAGLTRLGAESLALVEVDHNGMIYAINPAACQQLSIEQSSAMGHSVIQFLPLMRKEQFDLLFSLRGGHIELVDLDQERALHLRSKPACNQRWILSIEAHNRTAVLGVRQLLDRSEVISHLDSVMAAEQPSVMVAYLDLSGFRNFNDYLGYSEADRILSRVAELLVANKPLHSIIGRMGGDEFVMLAADIGDMQQGINLIRELLQPFERLIPFDGRDLHISFNAGFAIGPEDGANSEVLLQNAQAACIYAKSRGRSFYPRYHQAMNERRRDLVRLQSDLYRALECEQFSVVYQPKVCLQSGNIVGAEALLRWQHEEHGAVSPAEFIPLAESSGLIESIGEWVLASASSQSRAWHEEGLPPFLVSVNLSGRQLQMGSLVERVRFVLDNTGLDPEQLELEVTETFLMQDISQSLILLEEIKALGVRLAIDDFGTGYSSLNYLHRLPIDTLKIDRSFIVDLERSSETYDLVRNVIHMSHDLGLRVVAEGVETQVQLDMLRELACDEIQGYYFSPPVSPEAFRRLLAQQRVFDICTGRKESPVAL</sequence>
<feature type="domain" description="Response regulatory" evidence="4">
    <location>
        <begin position="11"/>
        <end position="126"/>
    </location>
</feature>
<dbReference type="InterPro" id="IPR011006">
    <property type="entry name" value="CheY-like_superfamily"/>
</dbReference>
<evidence type="ECO:0000256" key="2">
    <source>
        <dbReference type="ARBA" id="ARBA00022636"/>
    </source>
</evidence>
<feature type="domain" description="EAL" evidence="5">
    <location>
        <begin position="405"/>
        <end position="659"/>
    </location>
</feature>
<dbReference type="InterPro" id="IPR050706">
    <property type="entry name" value="Cyclic-di-GMP_PDE-like"/>
</dbReference>
<dbReference type="EC" id="3.1.4.52" evidence="1"/>
<dbReference type="SUPFAM" id="SSF52172">
    <property type="entry name" value="CheY-like"/>
    <property type="match status" value="1"/>
</dbReference>
<dbReference type="InterPro" id="IPR029787">
    <property type="entry name" value="Nucleotide_cyclase"/>
</dbReference>
<dbReference type="InterPro" id="IPR001789">
    <property type="entry name" value="Sig_transdc_resp-reg_receiver"/>
</dbReference>
<dbReference type="Pfam" id="PF00072">
    <property type="entry name" value="Response_reg"/>
    <property type="match status" value="1"/>
</dbReference>
<reference evidence="7 8" key="1">
    <citation type="submission" date="2019-01" db="EMBL/GenBank/DDBJ databases">
        <authorList>
            <person name="Chen W.-M."/>
        </authorList>
    </citation>
    <scope>NUCLEOTIDE SEQUENCE [LARGE SCALE GENOMIC DNA]</scope>
    <source>
        <strain evidence="7 8">HPM-16</strain>
    </source>
</reference>
<dbReference type="SMART" id="SM00267">
    <property type="entry name" value="GGDEF"/>
    <property type="match status" value="1"/>
</dbReference>
<evidence type="ECO:0000259" key="6">
    <source>
        <dbReference type="PROSITE" id="PS50887"/>
    </source>
</evidence>
<evidence type="ECO:0000259" key="5">
    <source>
        <dbReference type="PROSITE" id="PS50883"/>
    </source>
</evidence>
<dbReference type="Gene3D" id="3.20.20.450">
    <property type="entry name" value="EAL domain"/>
    <property type="match status" value="1"/>
</dbReference>
<organism evidence="7 8">
    <name type="scientific">Neptunomonas marina</name>
    <dbReference type="NCBI Taxonomy" id="1815562"/>
    <lineage>
        <taxon>Bacteria</taxon>
        <taxon>Pseudomonadati</taxon>
        <taxon>Pseudomonadota</taxon>
        <taxon>Gammaproteobacteria</taxon>
        <taxon>Oceanospirillales</taxon>
        <taxon>Oceanospirillaceae</taxon>
        <taxon>Neptunomonas</taxon>
    </lineage>
</organism>
<evidence type="ECO:0000313" key="7">
    <source>
        <dbReference type="EMBL" id="RVU32327.1"/>
    </source>
</evidence>
<dbReference type="AlphaFoldDB" id="A0A437QCQ9"/>
<protein>
    <recommendedName>
        <fullName evidence="1">cyclic-guanylate-specific phosphodiesterase</fullName>
        <ecNumber evidence="1">3.1.4.52</ecNumber>
    </recommendedName>
</protein>
<dbReference type="GO" id="GO:0000160">
    <property type="term" value="P:phosphorelay signal transduction system"/>
    <property type="evidence" value="ECO:0007669"/>
    <property type="project" value="InterPro"/>
</dbReference>
<dbReference type="PANTHER" id="PTHR33121">
    <property type="entry name" value="CYCLIC DI-GMP PHOSPHODIESTERASE PDEF"/>
    <property type="match status" value="1"/>
</dbReference>
<dbReference type="PROSITE" id="PS50887">
    <property type="entry name" value="GGDEF"/>
    <property type="match status" value="1"/>
</dbReference>
<dbReference type="Gene3D" id="3.40.50.2300">
    <property type="match status" value="1"/>
</dbReference>
<evidence type="ECO:0000256" key="1">
    <source>
        <dbReference type="ARBA" id="ARBA00012282"/>
    </source>
</evidence>
<dbReference type="PROSITE" id="PS50110">
    <property type="entry name" value="RESPONSE_REGULATORY"/>
    <property type="match status" value="1"/>
</dbReference>
<dbReference type="InterPro" id="IPR043128">
    <property type="entry name" value="Rev_trsase/Diguanyl_cyclase"/>
</dbReference>
<evidence type="ECO:0000313" key="8">
    <source>
        <dbReference type="Proteomes" id="UP000282818"/>
    </source>
</evidence>
<dbReference type="SUPFAM" id="SSF55073">
    <property type="entry name" value="Nucleotide cyclase"/>
    <property type="match status" value="1"/>
</dbReference>
<dbReference type="CDD" id="cd01948">
    <property type="entry name" value="EAL"/>
    <property type="match status" value="1"/>
</dbReference>
<dbReference type="GO" id="GO:0071111">
    <property type="term" value="F:cyclic-guanylate-specific phosphodiesterase activity"/>
    <property type="evidence" value="ECO:0007669"/>
    <property type="project" value="UniProtKB-EC"/>
</dbReference>
<comment type="caution">
    <text evidence="7">The sequence shown here is derived from an EMBL/GenBank/DDBJ whole genome shotgun (WGS) entry which is preliminary data.</text>
</comment>
<dbReference type="PANTHER" id="PTHR33121:SF70">
    <property type="entry name" value="SIGNALING PROTEIN YKOW"/>
    <property type="match status" value="1"/>
</dbReference>
<keyword evidence="8" id="KW-1185">Reference proteome</keyword>
<dbReference type="FunFam" id="3.20.20.450:FF:000001">
    <property type="entry name" value="Cyclic di-GMP phosphodiesterase yahA"/>
    <property type="match status" value="1"/>
</dbReference>
<dbReference type="Pfam" id="PF00563">
    <property type="entry name" value="EAL"/>
    <property type="match status" value="1"/>
</dbReference>
<dbReference type="SUPFAM" id="SSF141868">
    <property type="entry name" value="EAL domain-like"/>
    <property type="match status" value="1"/>
</dbReference>
<dbReference type="Pfam" id="PF00990">
    <property type="entry name" value="GGDEF"/>
    <property type="match status" value="1"/>
</dbReference>
<dbReference type="InterPro" id="IPR001633">
    <property type="entry name" value="EAL_dom"/>
</dbReference>
<gene>
    <name evidence="7" type="ORF">EOE65_01355</name>
</gene>
<proteinExistence type="predicted"/>
<dbReference type="SMART" id="SM00448">
    <property type="entry name" value="REC"/>
    <property type="match status" value="1"/>
</dbReference>
<dbReference type="Proteomes" id="UP000282818">
    <property type="component" value="Unassembled WGS sequence"/>
</dbReference>
<feature type="domain" description="GGDEF" evidence="6">
    <location>
        <begin position="263"/>
        <end position="396"/>
    </location>
</feature>
<dbReference type="NCBIfam" id="TIGR00254">
    <property type="entry name" value="GGDEF"/>
    <property type="match status" value="1"/>
</dbReference>
<accession>A0A437QCQ9</accession>